<dbReference type="CDD" id="cd00272">
    <property type="entry name" value="Chemokine_CC"/>
    <property type="match status" value="1"/>
</dbReference>
<gene>
    <name evidence="7" type="ORF">EXN66_Car014904</name>
</gene>
<dbReference type="AlphaFoldDB" id="A0A6G1Q9P6"/>
<feature type="chain" id="PRO_5026377261" description="C-C motif chemokine" evidence="4">
    <location>
        <begin position="23"/>
        <end position="142"/>
    </location>
</feature>
<keyword evidence="2 4" id="KW-0202">Cytokine</keyword>
<dbReference type="EMBL" id="CM015725">
    <property type="protein sequence ID" value="KAF3699217.1"/>
    <property type="molecule type" value="Genomic_DNA"/>
</dbReference>
<accession>A0A6G1Q9P6</accession>
<keyword evidence="4" id="KW-0732">Signal</keyword>
<dbReference type="GO" id="GO:0005615">
    <property type="term" value="C:extracellular space"/>
    <property type="evidence" value="ECO:0007669"/>
    <property type="project" value="UniProtKB-KW"/>
</dbReference>
<feature type="region of interest" description="Disordered" evidence="5">
    <location>
        <begin position="100"/>
        <end position="122"/>
    </location>
</feature>
<dbReference type="SMART" id="SM00199">
    <property type="entry name" value="SCY"/>
    <property type="match status" value="1"/>
</dbReference>
<organism evidence="7 8">
    <name type="scientific">Channa argus</name>
    <name type="common">Northern snakehead</name>
    <name type="synonym">Ophicephalus argus</name>
    <dbReference type="NCBI Taxonomy" id="215402"/>
    <lineage>
        <taxon>Eukaryota</taxon>
        <taxon>Metazoa</taxon>
        <taxon>Chordata</taxon>
        <taxon>Craniata</taxon>
        <taxon>Vertebrata</taxon>
        <taxon>Euteleostomi</taxon>
        <taxon>Actinopterygii</taxon>
        <taxon>Neopterygii</taxon>
        <taxon>Teleostei</taxon>
        <taxon>Neoteleostei</taxon>
        <taxon>Acanthomorphata</taxon>
        <taxon>Anabantaria</taxon>
        <taxon>Anabantiformes</taxon>
        <taxon>Channoidei</taxon>
        <taxon>Channidae</taxon>
        <taxon>Channa</taxon>
    </lineage>
</organism>
<reference evidence="8" key="2">
    <citation type="submission" date="2019-02" db="EMBL/GenBank/DDBJ databases">
        <title>Opniocepnalus argus Var Kimnra genome.</title>
        <authorList>
            <person name="Zhou C."/>
            <person name="Xiao S."/>
        </authorList>
    </citation>
    <scope>NUCLEOTIDE SEQUENCE [LARGE SCALE GENOMIC DNA]</scope>
</reference>
<evidence type="ECO:0000256" key="3">
    <source>
        <dbReference type="ARBA" id="ARBA00023157"/>
    </source>
</evidence>
<dbReference type="PROSITE" id="PS00472">
    <property type="entry name" value="SMALL_CYTOKINES_CC"/>
    <property type="match status" value="1"/>
</dbReference>
<evidence type="ECO:0000256" key="5">
    <source>
        <dbReference type="SAM" id="MobiDB-lite"/>
    </source>
</evidence>
<dbReference type="SUPFAM" id="SSF54117">
    <property type="entry name" value="Interleukin 8-like chemokines"/>
    <property type="match status" value="1"/>
</dbReference>
<evidence type="ECO:0000259" key="6">
    <source>
        <dbReference type="SMART" id="SM00199"/>
    </source>
</evidence>
<dbReference type="Gene3D" id="2.40.50.40">
    <property type="match status" value="1"/>
</dbReference>
<keyword evidence="4" id="KW-0964">Secreted</keyword>
<proteinExistence type="inferred from homology"/>
<keyword evidence="3" id="KW-1015">Disulfide bond</keyword>
<dbReference type="GO" id="GO:0006955">
    <property type="term" value="P:immune response"/>
    <property type="evidence" value="ECO:0007669"/>
    <property type="project" value="InterPro"/>
</dbReference>
<evidence type="ECO:0000256" key="2">
    <source>
        <dbReference type="ARBA" id="ARBA00022514"/>
    </source>
</evidence>
<evidence type="ECO:0000256" key="1">
    <source>
        <dbReference type="ARBA" id="ARBA00010868"/>
    </source>
</evidence>
<dbReference type="Pfam" id="PF00048">
    <property type="entry name" value="IL8"/>
    <property type="match status" value="1"/>
</dbReference>
<evidence type="ECO:0000256" key="4">
    <source>
        <dbReference type="RuleBase" id="RU361150"/>
    </source>
</evidence>
<reference evidence="7 8" key="1">
    <citation type="submission" date="2019-02" db="EMBL/GenBank/DDBJ databases">
        <title>Opniocepnalus argus genome.</title>
        <authorList>
            <person name="Zhou C."/>
            <person name="Xiao S."/>
        </authorList>
    </citation>
    <scope>NUCLEOTIDE SEQUENCE [LARGE SCALE GENOMIC DNA]</scope>
    <source>
        <strain evidence="7">OARG1902GOOAL</strain>
        <tissue evidence="7">Muscle</tissue>
    </source>
</reference>
<dbReference type="PANTHER" id="PTHR12015:SF108">
    <property type="entry name" value="C-C MOTIF CHEMOKINE 20"/>
    <property type="match status" value="1"/>
</dbReference>
<feature type="domain" description="Chemokine interleukin-8-like" evidence="6">
    <location>
        <begin position="32"/>
        <end position="92"/>
    </location>
</feature>
<dbReference type="GO" id="GO:0008009">
    <property type="term" value="F:chemokine activity"/>
    <property type="evidence" value="ECO:0007669"/>
    <property type="project" value="InterPro"/>
</dbReference>
<protein>
    <recommendedName>
        <fullName evidence="4">C-C motif chemokine</fullName>
    </recommendedName>
</protein>
<name>A0A6G1Q9P6_CHAAH</name>
<dbReference type="InterPro" id="IPR001811">
    <property type="entry name" value="Chemokine_IL8-like_dom"/>
</dbReference>
<keyword evidence="4" id="KW-0145">Chemotaxis</keyword>
<comment type="subcellular location">
    <subcellularLocation>
        <location evidence="4">Secreted</location>
    </subcellularLocation>
</comment>
<sequence>MVSRGLITVTTVLLCLMPGLLGPGPASCSQSSKACCTTFNRKPIPFQRIKGYRLQTPNENCNIEAIILYTAKNVAICVTRKDEWVRKTLDLLSSKLKKMSKKGSAGRRTRTKSAPGHLPFNDGNGSFFSTTEPFLNDTEIFY</sequence>
<feature type="compositionally biased region" description="Basic residues" evidence="5">
    <location>
        <begin position="100"/>
        <end position="111"/>
    </location>
</feature>
<comment type="similarity">
    <text evidence="1 4">Belongs to the intercrine beta (chemokine CC) family.</text>
</comment>
<dbReference type="InterPro" id="IPR000827">
    <property type="entry name" value="Chemokine_CC_CS"/>
</dbReference>
<dbReference type="InterPro" id="IPR039809">
    <property type="entry name" value="Chemokine_b/g/d"/>
</dbReference>
<dbReference type="PANTHER" id="PTHR12015">
    <property type="entry name" value="SMALL INDUCIBLE CYTOKINE A"/>
    <property type="match status" value="1"/>
</dbReference>
<evidence type="ECO:0000313" key="8">
    <source>
        <dbReference type="Proteomes" id="UP000503349"/>
    </source>
</evidence>
<dbReference type="Proteomes" id="UP000503349">
    <property type="component" value="Chromosome 14"/>
</dbReference>
<feature type="signal peptide" evidence="4">
    <location>
        <begin position="1"/>
        <end position="22"/>
    </location>
</feature>
<dbReference type="InterPro" id="IPR036048">
    <property type="entry name" value="Interleukin_8-like_sf"/>
</dbReference>
<evidence type="ECO:0000313" key="7">
    <source>
        <dbReference type="EMBL" id="KAF3699217.1"/>
    </source>
</evidence>
<keyword evidence="8" id="KW-1185">Reference proteome</keyword>